<dbReference type="InterPro" id="IPR040476">
    <property type="entry name" value="CSD2"/>
</dbReference>
<evidence type="ECO:0000256" key="3">
    <source>
        <dbReference type="ARBA" id="ARBA00022490"/>
    </source>
</evidence>
<dbReference type="InterPro" id="IPR011805">
    <property type="entry name" value="RNase_R"/>
</dbReference>
<comment type="caution">
    <text evidence="11">The sequence shown here is derived from an EMBL/GenBank/DDBJ whole genome shotgun (WGS) entry which is preliminary data.</text>
</comment>
<name>A0A419EVV6_9BACT</name>
<evidence type="ECO:0000256" key="2">
    <source>
        <dbReference type="ARBA" id="ARBA00004496"/>
    </source>
</evidence>
<dbReference type="NCBIfam" id="TIGR02063">
    <property type="entry name" value="RNase_R"/>
    <property type="match status" value="1"/>
</dbReference>
<dbReference type="InterPro" id="IPR050180">
    <property type="entry name" value="RNR_Ribonuclease"/>
</dbReference>
<dbReference type="InterPro" id="IPR001900">
    <property type="entry name" value="RNase_II/R"/>
</dbReference>
<dbReference type="AlphaFoldDB" id="A0A419EVV6"/>
<dbReference type="GO" id="GO:0006402">
    <property type="term" value="P:mRNA catabolic process"/>
    <property type="evidence" value="ECO:0007669"/>
    <property type="project" value="TreeGrafter"/>
</dbReference>
<proteinExistence type="inferred from homology"/>
<dbReference type="InterPro" id="IPR022966">
    <property type="entry name" value="RNase_II/R_CS"/>
</dbReference>
<dbReference type="GO" id="GO:0003723">
    <property type="term" value="F:RNA binding"/>
    <property type="evidence" value="ECO:0007669"/>
    <property type="project" value="UniProtKB-UniRule"/>
</dbReference>
<feature type="domain" description="S1 motif" evidence="10">
    <location>
        <begin position="624"/>
        <end position="705"/>
    </location>
</feature>
<dbReference type="HAMAP" id="MF_01895">
    <property type="entry name" value="RNase_R"/>
    <property type="match status" value="1"/>
</dbReference>
<dbReference type="Gene3D" id="2.40.50.140">
    <property type="entry name" value="Nucleic acid-binding proteins"/>
    <property type="match status" value="2"/>
</dbReference>
<dbReference type="PANTHER" id="PTHR23355:SF9">
    <property type="entry name" value="DIS3-LIKE EXONUCLEASE 2"/>
    <property type="match status" value="1"/>
</dbReference>
<keyword evidence="3 8" id="KW-0963">Cytoplasm</keyword>
<evidence type="ECO:0000256" key="9">
    <source>
        <dbReference type="SAM" id="MobiDB-lite"/>
    </source>
</evidence>
<evidence type="ECO:0000259" key="10">
    <source>
        <dbReference type="PROSITE" id="PS50126"/>
    </source>
</evidence>
<evidence type="ECO:0000256" key="8">
    <source>
        <dbReference type="HAMAP-Rule" id="MF_01895"/>
    </source>
</evidence>
<dbReference type="SUPFAM" id="SSF50249">
    <property type="entry name" value="Nucleic acid-binding proteins"/>
    <property type="match status" value="4"/>
</dbReference>
<comment type="function">
    <text evidence="8">3'-5' exoribonuclease that releases 5'-nucleoside monophosphates and is involved in maturation of structured RNAs.</text>
</comment>
<evidence type="ECO:0000256" key="5">
    <source>
        <dbReference type="ARBA" id="ARBA00022801"/>
    </source>
</evidence>
<dbReference type="NCBIfam" id="TIGR00358">
    <property type="entry name" value="3_prime_RNase"/>
    <property type="match status" value="1"/>
</dbReference>
<dbReference type="GO" id="GO:0008859">
    <property type="term" value="F:exoribonuclease II activity"/>
    <property type="evidence" value="ECO:0007669"/>
    <property type="project" value="UniProtKB-UniRule"/>
</dbReference>
<dbReference type="InterPro" id="IPR013223">
    <property type="entry name" value="RNase_B_OB_dom"/>
</dbReference>
<evidence type="ECO:0000256" key="4">
    <source>
        <dbReference type="ARBA" id="ARBA00022722"/>
    </source>
</evidence>
<dbReference type="Pfam" id="PF00773">
    <property type="entry name" value="RNB"/>
    <property type="match status" value="1"/>
</dbReference>
<dbReference type="InterPro" id="IPR011129">
    <property type="entry name" value="CSD"/>
</dbReference>
<dbReference type="InterPro" id="IPR003029">
    <property type="entry name" value="S1_domain"/>
</dbReference>
<dbReference type="SMART" id="SM00316">
    <property type="entry name" value="S1"/>
    <property type="match status" value="1"/>
</dbReference>
<dbReference type="EC" id="3.1.13.1" evidence="8"/>
<dbReference type="PROSITE" id="PS50126">
    <property type="entry name" value="S1"/>
    <property type="match status" value="1"/>
</dbReference>
<comment type="catalytic activity">
    <reaction evidence="1 8">
        <text>Exonucleolytic cleavage in the 3'- to 5'-direction to yield nucleoside 5'-phosphates.</text>
        <dbReference type="EC" id="3.1.13.1"/>
    </reaction>
</comment>
<organism evidence="11 12">
    <name type="scientific">Candidatus Abyssobacteria bacterium SURF_17</name>
    <dbReference type="NCBI Taxonomy" id="2093361"/>
    <lineage>
        <taxon>Bacteria</taxon>
        <taxon>Pseudomonadati</taxon>
        <taxon>Candidatus Hydrogenedentota</taxon>
        <taxon>Candidatus Abyssobacteria</taxon>
    </lineage>
</organism>
<accession>A0A419EVV6</accession>
<dbReference type="SMART" id="SM00955">
    <property type="entry name" value="RNB"/>
    <property type="match status" value="1"/>
</dbReference>
<dbReference type="SMART" id="SM00357">
    <property type="entry name" value="CSP"/>
    <property type="match status" value="2"/>
</dbReference>
<keyword evidence="6 8" id="KW-0269">Exonuclease</keyword>
<keyword evidence="4 8" id="KW-0540">Nuclease</keyword>
<gene>
    <name evidence="8 11" type="primary">rnr</name>
    <name evidence="11" type="ORF">C4532_12385</name>
</gene>
<protein>
    <recommendedName>
        <fullName evidence="8">Ribonuclease R</fullName>
        <shortName evidence="8">RNase R</shortName>
        <ecNumber evidence="8">3.1.13.1</ecNumber>
    </recommendedName>
</protein>
<dbReference type="InterPro" id="IPR012340">
    <property type="entry name" value="NA-bd_OB-fold"/>
</dbReference>
<dbReference type="InterPro" id="IPR004476">
    <property type="entry name" value="RNase_II/RNase_R"/>
</dbReference>
<dbReference type="Proteomes" id="UP000285961">
    <property type="component" value="Unassembled WGS sequence"/>
</dbReference>
<dbReference type="EMBL" id="QZKI01000090">
    <property type="protein sequence ID" value="RJP68587.1"/>
    <property type="molecule type" value="Genomic_DNA"/>
</dbReference>
<comment type="similarity">
    <text evidence="8">Belongs to the RNR ribonuclease family. RNase R subfamily.</text>
</comment>
<evidence type="ECO:0000256" key="6">
    <source>
        <dbReference type="ARBA" id="ARBA00022839"/>
    </source>
</evidence>
<evidence type="ECO:0000313" key="11">
    <source>
        <dbReference type="EMBL" id="RJP68587.1"/>
    </source>
</evidence>
<dbReference type="PANTHER" id="PTHR23355">
    <property type="entry name" value="RIBONUCLEASE"/>
    <property type="match status" value="1"/>
</dbReference>
<keyword evidence="5 8" id="KW-0378">Hydrolase</keyword>
<dbReference type="Pfam" id="PF08206">
    <property type="entry name" value="OB_RNB"/>
    <property type="match status" value="1"/>
</dbReference>
<feature type="region of interest" description="Disordered" evidence="9">
    <location>
        <begin position="707"/>
        <end position="749"/>
    </location>
</feature>
<dbReference type="CDD" id="cd04471">
    <property type="entry name" value="S1_RNase_R"/>
    <property type="match status" value="1"/>
</dbReference>
<feature type="compositionally biased region" description="Basic and acidic residues" evidence="9">
    <location>
        <begin position="708"/>
        <end position="718"/>
    </location>
</feature>
<dbReference type="GO" id="GO:0005829">
    <property type="term" value="C:cytosol"/>
    <property type="evidence" value="ECO:0007669"/>
    <property type="project" value="TreeGrafter"/>
</dbReference>
<evidence type="ECO:0000256" key="7">
    <source>
        <dbReference type="ARBA" id="ARBA00022884"/>
    </source>
</evidence>
<dbReference type="PROSITE" id="PS01175">
    <property type="entry name" value="RIBONUCLEASE_II"/>
    <property type="match status" value="1"/>
</dbReference>
<evidence type="ECO:0000313" key="12">
    <source>
        <dbReference type="Proteomes" id="UP000285961"/>
    </source>
</evidence>
<dbReference type="Pfam" id="PF00575">
    <property type="entry name" value="S1"/>
    <property type="match status" value="1"/>
</dbReference>
<reference evidence="11 12" key="1">
    <citation type="journal article" date="2017" name="ISME J.">
        <title>Energy and carbon metabolisms in a deep terrestrial subsurface fluid microbial community.</title>
        <authorList>
            <person name="Momper L."/>
            <person name="Jungbluth S.P."/>
            <person name="Lee M.D."/>
            <person name="Amend J.P."/>
        </authorList>
    </citation>
    <scope>NUCLEOTIDE SEQUENCE [LARGE SCALE GENOMIC DNA]</scope>
    <source>
        <strain evidence="11">SURF_17</strain>
    </source>
</reference>
<keyword evidence="7 8" id="KW-0694">RNA-binding</keyword>
<evidence type="ECO:0000256" key="1">
    <source>
        <dbReference type="ARBA" id="ARBA00001849"/>
    </source>
</evidence>
<dbReference type="Pfam" id="PF17876">
    <property type="entry name" value="CSD2"/>
    <property type="match status" value="1"/>
</dbReference>
<feature type="compositionally biased region" description="Basic residues" evidence="9">
    <location>
        <begin position="734"/>
        <end position="749"/>
    </location>
</feature>
<sequence length="749" mass="85009">MERLKEKIITMLREAPERPLKMKDIARGLGIDDDTRPDLKAAVKELVEVGELVQTRGRRFGVPEHMNLVVGTLIGHPDGYGFVRPLPRPGQVNLPDIFVGGTDMAGSMHGDKVVVRVAGRLTTQRLRGKIIRVLERAHQKIVGVYEKGRNFGFVVPMDHRISQHIYVKFDDSLDAQPQHIVVAEITEYPSYHRNPEGKIIEVLGLRGERGLDTEMLIRKHGLPSEFPPTVISAAEELPREVPDAEIRARTDLRNLPMVTIDPPDAKDFDDAVSLEMTNRGNYLLGVHIADVSYYVEAGEAIDDEAYSRATSIYLEDRVLPMLPERLSNDLCSLREKEDRLAMSVTMEIDPKGKIIDYKIFDSVIRVGHRMTYDDAFALLQKDPETTGKFEDFAETLRAMNKLAQTLRARRMARGSLDFNFPEARAIFDHEGEVVDIVLRKHNAAHELIEDFMLTANETVARHVATCEAPMMYRIHEQPDLEKMSAFREFIASLGYRLSEKDSLTPHGLQKISQQVRGTAEESLINYLMLRSLKEARYSAENAGHFGLASECYTHFTSPIRRYPDLIVHRIVRALRKGAAVVKEEYAEQLAYMAEHCSLREREAMEAERESLQTKQLMFMSDKLGDVFKGRITGVHSYGLFVEIVDYLVEGLIHISALDDDYYAYIEERHCLLGENTGKSFRLGDEISVQVVRVDIEKRRMDFVLANGETEKLEKQEPKKGKHARSTAAGTQKTRPGRRSKRGRRGGSTR</sequence>
<comment type="subcellular location">
    <subcellularLocation>
        <location evidence="2 8">Cytoplasm</location>
    </subcellularLocation>
</comment>